<organism evidence="11 12">
    <name type="scientific">Plasmodium falciparum (isolate Palo Alto / Uganda)</name>
    <dbReference type="NCBI Taxonomy" id="57270"/>
    <lineage>
        <taxon>Eukaryota</taxon>
        <taxon>Sar</taxon>
        <taxon>Alveolata</taxon>
        <taxon>Apicomplexa</taxon>
        <taxon>Aconoidasida</taxon>
        <taxon>Haemosporida</taxon>
        <taxon>Plasmodiidae</taxon>
        <taxon>Plasmodium</taxon>
        <taxon>Plasmodium (Laverania)</taxon>
    </lineage>
</organism>
<dbReference type="Gene3D" id="3.40.532.10">
    <property type="entry name" value="Peptidase C12, ubiquitin carboxyl-terminal hydrolase"/>
    <property type="match status" value="1"/>
</dbReference>
<dbReference type="GO" id="GO:0004843">
    <property type="term" value="F:cysteine-type deubiquitinase activity"/>
    <property type="evidence" value="ECO:0007669"/>
    <property type="project" value="UniProtKB-UniRule"/>
</dbReference>
<dbReference type="PANTHER" id="PTHR10589">
    <property type="entry name" value="UBIQUITIN CARBOXYL-TERMINAL HYDROLASE"/>
    <property type="match status" value="1"/>
</dbReference>
<feature type="site" description="Important for enzyme activity" evidence="7">
    <location>
        <position position="185"/>
    </location>
</feature>
<dbReference type="AlphaFoldDB" id="W4IY14"/>
<dbReference type="SUPFAM" id="SSF54001">
    <property type="entry name" value="Cysteine proteinases"/>
    <property type="match status" value="1"/>
</dbReference>
<evidence type="ECO:0000313" key="11">
    <source>
        <dbReference type="EMBL" id="ETW54267.1"/>
    </source>
</evidence>
<dbReference type="PANTHER" id="PTHR10589:SF17">
    <property type="entry name" value="UBIQUITIN CARBOXYL-TERMINAL HYDROLASE"/>
    <property type="match status" value="1"/>
</dbReference>
<comment type="similarity">
    <text evidence="2 7 8">Belongs to the peptidase C12 family.</text>
</comment>
<dbReference type="OMA" id="IDLHYVC"/>
<evidence type="ECO:0000256" key="9">
    <source>
        <dbReference type="SAM" id="Phobius"/>
    </source>
</evidence>
<keyword evidence="5 7" id="KW-0378">Hydrolase</keyword>
<evidence type="ECO:0000256" key="8">
    <source>
        <dbReference type="RuleBase" id="RU361215"/>
    </source>
</evidence>
<dbReference type="FunFam" id="3.40.532.10:FF:000006">
    <property type="entry name" value="Ubiquitin carboxyl-terminal hydrolase"/>
    <property type="match status" value="1"/>
</dbReference>
<dbReference type="Pfam" id="PF01088">
    <property type="entry name" value="Peptidase_C12"/>
    <property type="match status" value="1"/>
</dbReference>
<evidence type="ECO:0000256" key="4">
    <source>
        <dbReference type="ARBA" id="ARBA00022786"/>
    </source>
</evidence>
<comment type="catalytic activity">
    <reaction evidence="1 7 8">
        <text>Thiol-dependent hydrolysis of ester, thioester, amide, peptide and isopeptide bonds formed by the C-terminal Gly of ubiquitin (a 76-residue protein attached to proteins as an intracellular targeting signal).</text>
        <dbReference type="EC" id="3.4.19.12"/>
    </reaction>
</comment>
<dbReference type="GO" id="GO:0005737">
    <property type="term" value="C:cytoplasm"/>
    <property type="evidence" value="ECO:0007669"/>
    <property type="project" value="TreeGrafter"/>
</dbReference>
<feature type="transmembrane region" description="Helical" evidence="9">
    <location>
        <begin position="114"/>
        <end position="136"/>
    </location>
</feature>
<name>W4IY14_PLAFP</name>
<protein>
    <recommendedName>
        <fullName evidence="8">Ubiquitin carboxyl-terminal hydrolase</fullName>
        <ecNumber evidence="8">3.4.19.12</ecNumber>
    </recommendedName>
</protein>
<gene>
    <name evidence="11" type="ORF">PFUGPA_04137</name>
</gene>
<keyword evidence="6 7" id="KW-0788">Thiol protease</keyword>
<evidence type="ECO:0000256" key="5">
    <source>
        <dbReference type="ARBA" id="ARBA00022801"/>
    </source>
</evidence>
<feature type="active site" description="Proton donor" evidence="7">
    <location>
        <position position="170"/>
    </location>
</feature>
<dbReference type="PROSITE" id="PS52048">
    <property type="entry name" value="UCH_DOMAIN"/>
    <property type="match status" value="1"/>
</dbReference>
<keyword evidence="9" id="KW-0472">Membrane</keyword>
<reference evidence="11 12" key="1">
    <citation type="submission" date="2013-02" db="EMBL/GenBank/DDBJ databases">
        <title>The Genome Annotation of Plasmodium falciparum Palo Alto/Uganda.</title>
        <authorList>
            <consortium name="The Broad Institute Genome Sequencing Platform"/>
            <consortium name="The Broad Institute Genome Sequencing Center for Infectious Disease"/>
            <person name="Neafsey D."/>
            <person name="Hoffman S."/>
            <person name="Volkman S."/>
            <person name="Rosenthal P."/>
            <person name="Walker B."/>
            <person name="Young S.K."/>
            <person name="Zeng Q."/>
            <person name="Gargeya S."/>
            <person name="Fitzgerald M."/>
            <person name="Haas B."/>
            <person name="Abouelleil A."/>
            <person name="Allen A.W."/>
            <person name="Alvarado L."/>
            <person name="Arachchi H.M."/>
            <person name="Berlin A.M."/>
            <person name="Chapman S.B."/>
            <person name="Gainer-Dewar J."/>
            <person name="Goldberg J."/>
            <person name="Griggs A."/>
            <person name="Gujja S."/>
            <person name="Hansen M."/>
            <person name="Howarth C."/>
            <person name="Imamovic A."/>
            <person name="Ireland A."/>
            <person name="Larimer J."/>
            <person name="McCowan C."/>
            <person name="Murphy C."/>
            <person name="Pearson M."/>
            <person name="Poon T.W."/>
            <person name="Priest M."/>
            <person name="Roberts A."/>
            <person name="Saif S."/>
            <person name="Shea T."/>
            <person name="Sisk P."/>
            <person name="Sykes S."/>
            <person name="Wortman J."/>
            <person name="Nusbaum C."/>
            <person name="Birren B."/>
        </authorList>
    </citation>
    <scope>NUCLEOTIDE SEQUENCE [LARGE SCALE GENOMIC DNA]</scope>
    <source>
        <strain evidence="11 12">Palo Alto/Uganda</strain>
    </source>
</reference>
<keyword evidence="4 7" id="KW-0833">Ubl conjugation pathway</keyword>
<evidence type="ECO:0000256" key="6">
    <source>
        <dbReference type="ARBA" id="ARBA00022807"/>
    </source>
</evidence>
<dbReference type="InterPro" id="IPR001578">
    <property type="entry name" value="Peptidase_C12_UCH"/>
</dbReference>
<dbReference type="OrthoDB" id="427186at2759"/>
<feature type="active site" description="Nucleophile" evidence="7">
    <location>
        <position position="92"/>
    </location>
</feature>
<dbReference type="GO" id="GO:0006511">
    <property type="term" value="P:ubiquitin-dependent protein catabolic process"/>
    <property type="evidence" value="ECO:0007669"/>
    <property type="project" value="UniProtKB-UniRule"/>
</dbReference>
<dbReference type="Proteomes" id="UP000019103">
    <property type="component" value="Unassembled WGS sequence"/>
</dbReference>
<keyword evidence="9" id="KW-1133">Transmembrane helix</keyword>
<keyword evidence="9" id="KW-0812">Transmembrane</keyword>
<feature type="domain" description="UCH catalytic" evidence="10">
    <location>
        <begin position="6"/>
        <end position="231"/>
    </location>
</feature>
<dbReference type="EMBL" id="KI927384">
    <property type="protein sequence ID" value="ETW54267.1"/>
    <property type="molecule type" value="Genomic_DNA"/>
</dbReference>
<proteinExistence type="inferred from homology"/>
<evidence type="ECO:0000256" key="1">
    <source>
        <dbReference type="ARBA" id="ARBA00000707"/>
    </source>
</evidence>
<dbReference type="InterPro" id="IPR036959">
    <property type="entry name" value="Peptidase_C12_UCH_sf"/>
</dbReference>
<feature type="site" description="Transition state stabilizer" evidence="7">
    <location>
        <position position="86"/>
    </location>
</feature>
<evidence type="ECO:0000259" key="10">
    <source>
        <dbReference type="PROSITE" id="PS52048"/>
    </source>
</evidence>
<evidence type="ECO:0000256" key="7">
    <source>
        <dbReference type="PROSITE-ProRule" id="PRU01393"/>
    </source>
</evidence>
<accession>W4IY14</accession>
<evidence type="ECO:0000256" key="3">
    <source>
        <dbReference type="ARBA" id="ARBA00022670"/>
    </source>
</evidence>
<sequence length="238" mass="27997">MAKNDIWTPLESNPDSLYLYSCKLGQSKLKFVDIYGFNNDLLDMIPQPVQAVIFLYPVNDNIVSENNTNDKHNLKENFDNVWFIKQYIPNSCGTIALLHLYGNLRNKFELGTYIYIYNIYTHTHTYIYIYIFILYFKIRELKNNKSIENLHHEFCGQVENRDDILDVDTHFIVFVQIEGKIIELDGRKDHPTVHCFTNGDNFLYDTGKIIQDKFIEKCKDDLRFSALAVIPNDNFDII</sequence>
<dbReference type="InterPro" id="IPR038765">
    <property type="entry name" value="Papain-like_cys_pep_sf"/>
</dbReference>
<reference evidence="11 12" key="2">
    <citation type="submission" date="2013-02" db="EMBL/GenBank/DDBJ databases">
        <title>The Genome Sequence of Plasmodium falciparum Palo Alto/Uganda.</title>
        <authorList>
            <consortium name="The Broad Institute Genome Sequencing Platform"/>
            <consortium name="The Broad Institute Genome Sequencing Center for Infectious Disease"/>
            <person name="Neafsey D."/>
            <person name="Cheeseman I."/>
            <person name="Volkman S."/>
            <person name="Adams J."/>
            <person name="Walker B."/>
            <person name="Young S.K."/>
            <person name="Zeng Q."/>
            <person name="Gargeya S."/>
            <person name="Fitzgerald M."/>
            <person name="Haas B."/>
            <person name="Abouelleil A."/>
            <person name="Alvarado L."/>
            <person name="Arachchi H.M."/>
            <person name="Berlin A.M."/>
            <person name="Chapman S.B."/>
            <person name="Dewar J."/>
            <person name="Goldberg J."/>
            <person name="Griggs A."/>
            <person name="Gujja S."/>
            <person name="Hansen M."/>
            <person name="Howarth C."/>
            <person name="Imamovic A."/>
            <person name="Larimer J."/>
            <person name="McCowan C."/>
            <person name="Murphy C."/>
            <person name="Neiman D."/>
            <person name="Pearson M."/>
            <person name="Priest M."/>
            <person name="Roberts A."/>
            <person name="Saif S."/>
            <person name="Shea T."/>
            <person name="Sisk P."/>
            <person name="Sykes S."/>
            <person name="Wortman J."/>
            <person name="Nusbaum C."/>
            <person name="Birren B."/>
        </authorList>
    </citation>
    <scope>NUCLEOTIDE SEQUENCE [LARGE SCALE GENOMIC DNA]</scope>
    <source>
        <strain evidence="11 12">Palo Alto/Uganda</strain>
    </source>
</reference>
<evidence type="ECO:0000256" key="2">
    <source>
        <dbReference type="ARBA" id="ARBA00009326"/>
    </source>
</evidence>
<dbReference type="PRINTS" id="PR00707">
    <property type="entry name" value="UBCTHYDRLASE"/>
</dbReference>
<dbReference type="GO" id="GO:0016579">
    <property type="term" value="P:protein deubiquitination"/>
    <property type="evidence" value="ECO:0007669"/>
    <property type="project" value="TreeGrafter"/>
</dbReference>
<keyword evidence="3 7" id="KW-0645">Protease</keyword>
<dbReference type="EC" id="3.4.19.12" evidence="8"/>
<evidence type="ECO:0000313" key="12">
    <source>
        <dbReference type="Proteomes" id="UP000019103"/>
    </source>
</evidence>